<dbReference type="Gene3D" id="1.10.10.10">
    <property type="entry name" value="Winged helix-like DNA-binding domain superfamily/Winged helix DNA-binding domain"/>
    <property type="match status" value="1"/>
</dbReference>
<keyword evidence="10" id="KW-1185">Reference proteome</keyword>
<evidence type="ECO:0000256" key="6">
    <source>
        <dbReference type="SAM" id="MobiDB-lite"/>
    </source>
</evidence>
<dbReference type="InterPro" id="IPR013249">
    <property type="entry name" value="RNA_pol_sigma70_r4_t2"/>
</dbReference>
<feature type="domain" description="RNA polymerase sigma-70 region 2" evidence="7">
    <location>
        <begin position="61"/>
        <end position="121"/>
    </location>
</feature>
<keyword evidence="4" id="KW-0238">DNA-binding</keyword>
<organism evidence="9 10">
    <name type="scientific">Sphingomonas melonis</name>
    <dbReference type="NCBI Taxonomy" id="152682"/>
    <lineage>
        <taxon>Bacteria</taxon>
        <taxon>Pseudomonadati</taxon>
        <taxon>Pseudomonadota</taxon>
        <taxon>Alphaproteobacteria</taxon>
        <taxon>Sphingomonadales</taxon>
        <taxon>Sphingomonadaceae</taxon>
        <taxon>Sphingomonas</taxon>
    </lineage>
</organism>
<dbReference type="GO" id="GO:0016987">
    <property type="term" value="F:sigma factor activity"/>
    <property type="evidence" value="ECO:0007669"/>
    <property type="project" value="UniProtKB-KW"/>
</dbReference>
<evidence type="ECO:0000256" key="4">
    <source>
        <dbReference type="ARBA" id="ARBA00023125"/>
    </source>
</evidence>
<reference evidence="9 10" key="2">
    <citation type="submission" date="2020-08" db="EMBL/GenBank/DDBJ databases">
        <title>The Agave Microbiome: Exploring the role of microbial communities in plant adaptations to desert environments.</title>
        <authorList>
            <person name="Partida-Martinez L.P."/>
        </authorList>
    </citation>
    <scope>NUCLEOTIDE SEQUENCE [LARGE SCALE GENOMIC DNA]</scope>
    <source>
        <strain evidence="9 10">AS2.3</strain>
    </source>
</reference>
<protein>
    <submittedName>
        <fullName evidence="9">RNA polymerase sigma-70 factor (ECF subfamily)</fullName>
    </submittedName>
</protein>
<dbReference type="GO" id="GO:0003677">
    <property type="term" value="F:DNA binding"/>
    <property type="evidence" value="ECO:0007669"/>
    <property type="project" value="UniProtKB-KW"/>
</dbReference>
<proteinExistence type="inferred from homology"/>
<comment type="caution">
    <text evidence="9">The sequence shown here is derived from an EMBL/GenBank/DDBJ whole genome shotgun (WGS) entry which is preliminary data.</text>
</comment>
<keyword evidence="3" id="KW-0731">Sigma factor</keyword>
<gene>
    <name evidence="9" type="ORF">HD841_002848</name>
</gene>
<dbReference type="InterPro" id="IPR014284">
    <property type="entry name" value="RNA_pol_sigma-70_dom"/>
</dbReference>
<feature type="domain" description="RNA polymerase sigma factor 70 region 4 type 2" evidence="8">
    <location>
        <begin position="154"/>
        <end position="203"/>
    </location>
</feature>
<dbReference type="RefSeq" id="WP_179509494.1">
    <property type="nucleotide sequence ID" value="NZ_JACCBY010000004.1"/>
</dbReference>
<evidence type="ECO:0000256" key="5">
    <source>
        <dbReference type="ARBA" id="ARBA00023163"/>
    </source>
</evidence>
<dbReference type="PANTHER" id="PTHR43133">
    <property type="entry name" value="RNA POLYMERASE ECF-TYPE SIGMA FACTO"/>
    <property type="match status" value="1"/>
</dbReference>
<dbReference type="SUPFAM" id="SSF88659">
    <property type="entry name" value="Sigma3 and sigma4 domains of RNA polymerase sigma factors"/>
    <property type="match status" value="1"/>
</dbReference>
<comment type="similarity">
    <text evidence="1">Belongs to the sigma-70 factor family. ECF subfamily.</text>
</comment>
<evidence type="ECO:0000256" key="3">
    <source>
        <dbReference type="ARBA" id="ARBA00023082"/>
    </source>
</evidence>
<feature type="region of interest" description="Disordered" evidence="6">
    <location>
        <begin position="222"/>
        <end position="245"/>
    </location>
</feature>
<evidence type="ECO:0000259" key="7">
    <source>
        <dbReference type="Pfam" id="PF04542"/>
    </source>
</evidence>
<evidence type="ECO:0000256" key="1">
    <source>
        <dbReference type="ARBA" id="ARBA00010641"/>
    </source>
</evidence>
<feature type="compositionally biased region" description="Basic and acidic residues" evidence="6">
    <location>
        <begin position="222"/>
        <end position="232"/>
    </location>
</feature>
<dbReference type="AlphaFoldDB" id="A0A7Y9K2J3"/>
<reference evidence="9 10" key="1">
    <citation type="submission" date="2020-07" db="EMBL/GenBank/DDBJ databases">
        <authorList>
            <person name="Partida-Martinez L."/>
            <person name="Huntemann M."/>
            <person name="Clum A."/>
            <person name="Wang J."/>
            <person name="Palaniappan K."/>
            <person name="Ritter S."/>
            <person name="Chen I.-M."/>
            <person name="Stamatis D."/>
            <person name="Reddy T."/>
            <person name="O'Malley R."/>
            <person name="Daum C."/>
            <person name="Shapiro N."/>
            <person name="Ivanova N."/>
            <person name="Kyrpides N."/>
            <person name="Woyke T."/>
        </authorList>
    </citation>
    <scope>NUCLEOTIDE SEQUENCE [LARGE SCALE GENOMIC DNA]</scope>
    <source>
        <strain evidence="9 10">AS2.3</strain>
    </source>
</reference>
<dbReference type="NCBIfam" id="TIGR02937">
    <property type="entry name" value="sigma70-ECF"/>
    <property type="match status" value="1"/>
</dbReference>
<accession>A0A7Y9K2J3</accession>
<name>A0A7Y9K2J3_9SPHN</name>
<dbReference type="InterPro" id="IPR013325">
    <property type="entry name" value="RNA_pol_sigma_r2"/>
</dbReference>
<evidence type="ECO:0000259" key="8">
    <source>
        <dbReference type="Pfam" id="PF08281"/>
    </source>
</evidence>
<dbReference type="InterPro" id="IPR013324">
    <property type="entry name" value="RNA_pol_sigma_r3/r4-like"/>
</dbReference>
<dbReference type="Pfam" id="PF08281">
    <property type="entry name" value="Sigma70_r4_2"/>
    <property type="match status" value="1"/>
</dbReference>
<evidence type="ECO:0000313" key="10">
    <source>
        <dbReference type="Proteomes" id="UP000517753"/>
    </source>
</evidence>
<dbReference type="InterPro" id="IPR039425">
    <property type="entry name" value="RNA_pol_sigma-70-like"/>
</dbReference>
<evidence type="ECO:0000313" key="9">
    <source>
        <dbReference type="EMBL" id="NYD91041.1"/>
    </source>
</evidence>
<keyword evidence="5" id="KW-0804">Transcription</keyword>
<dbReference type="Gene3D" id="1.10.1740.10">
    <property type="match status" value="1"/>
</dbReference>
<dbReference type="InterPro" id="IPR007627">
    <property type="entry name" value="RNA_pol_sigma70_r2"/>
</dbReference>
<dbReference type="InterPro" id="IPR036388">
    <property type="entry name" value="WH-like_DNA-bd_sf"/>
</dbReference>
<dbReference type="EMBL" id="JACCBY010000004">
    <property type="protein sequence ID" value="NYD91041.1"/>
    <property type="molecule type" value="Genomic_DNA"/>
</dbReference>
<sequence>MSFLFHDGWTAEAKAGRIDPTSSPQERNAFVTFGEVPVDSVRGNGSVRARLEWYKQAILPHEGALRSRLRRVLPDGADVDDVVAEAMTRAYATGDIGRVQSGRAYLYQIARNLVIDAARRSKIVSFEVIADLDLIGVDDSAQARLEARDELRHLQAILDALPPQCRRAFVLRRVYDWPTGAIAEEMDLSVSTVDKHLARAALKIMQAIGEYEGSGFGWSLQKRNDTTGDRGGSRAIVPGRPRQRR</sequence>
<dbReference type="Pfam" id="PF04542">
    <property type="entry name" value="Sigma70_r2"/>
    <property type="match status" value="1"/>
</dbReference>
<keyword evidence="2" id="KW-0805">Transcription regulation</keyword>
<dbReference type="SUPFAM" id="SSF88946">
    <property type="entry name" value="Sigma2 domain of RNA polymerase sigma factors"/>
    <property type="match status" value="1"/>
</dbReference>
<evidence type="ECO:0000256" key="2">
    <source>
        <dbReference type="ARBA" id="ARBA00023015"/>
    </source>
</evidence>
<dbReference type="Proteomes" id="UP000517753">
    <property type="component" value="Unassembled WGS sequence"/>
</dbReference>
<dbReference type="PANTHER" id="PTHR43133:SF8">
    <property type="entry name" value="RNA POLYMERASE SIGMA FACTOR HI_1459-RELATED"/>
    <property type="match status" value="1"/>
</dbReference>
<dbReference type="GO" id="GO:0006352">
    <property type="term" value="P:DNA-templated transcription initiation"/>
    <property type="evidence" value="ECO:0007669"/>
    <property type="project" value="InterPro"/>
</dbReference>